<feature type="region of interest" description="Disordered" evidence="1">
    <location>
        <begin position="123"/>
        <end position="148"/>
    </location>
</feature>
<accession>A0ABQ3S712</accession>
<feature type="region of interest" description="Disordered" evidence="1">
    <location>
        <begin position="58"/>
        <end position="108"/>
    </location>
</feature>
<keyword evidence="3" id="KW-1185">Reference proteome</keyword>
<sequence length="180" mass="18047">MPQGVPVLPAGPVRVLGGRRGGVPHQQVHTPGGLPRRYPALVEQGRQGLDRAQLVRAAGPGDERGAGGNGVREERPGVGSERRLRPLAPASPPAPAGAAAPSGSSSTAACSSAVSRTYTYNEAAPVSSSAARRRIVSPRGPSARSTAGAAVTMPSLVGAGLAGRSRRLRGVSGCAVMAPQ</sequence>
<name>A0ABQ3S712_9ACTN</name>
<comment type="caution">
    <text evidence="2">The sequence shown here is derived from an EMBL/GenBank/DDBJ whole genome shotgun (WGS) entry which is preliminary data.</text>
</comment>
<gene>
    <name evidence="2" type="ORF">Saso_55410</name>
</gene>
<protein>
    <submittedName>
        <fullName evidence="2">Uncharacterized protein</fullName>
    </submittedName>
</protein>
<evidence type="ECO:0000313" key="3">
    <source>
        <dbReference type="Proteomes" id="UP000649259"/>
    </source>
</evidence>
<dbReference type="Proteomes" id="UP000649259">
    <property type="component" value="Unassembled WGS sequence"/>
</dbReference>
<evidence type="ECO:0000313" key="2">
    <source>
        <dbReference type="EMBL" id="GHI63891.1"/>
    </source>
</evidence>
<feature type="region of interest" description="Disordered" evidence="1">
    <location>
        <begin position="1"/>
        <end position="37"/>
    </location>
</feature>
<evidence type="ECO:0000256" key="1">
    <source>
        <dbReference type="SAM" id="MobiDB-lite"/>
    </source>
</evidence>
<feature type="compositionally biased region" description="Basic and acidic residues" evidence="1">
    <location>
        <begin position="61"/>
        <end position="84"/>
    </location>
</feature>
<proteinExistence type="predicted"/>
<feature type="compositionally biased region" description="Low complexity" evidence="1">
    <location>
        <begin position="96"/>
        <end position="108"/>
    </location>
</feature>
<dbReference type="EMBL" id="BNEB01000005">
    <property type="protein sequence ID" value="GHI63891.1"/>
    <property type="molecule type" value="Genomic_DNA"/>
</dbReference>
<reference evidence="3" key="1">
    <citation type="submission" date="2023-07" db="EMBL/GenBank/DDBJ databases">
        <title>Whole genome shotgun sequence of Streptomyces cacaoi subsp. asoensis NBRC 13813.</title>
        <authorList>
            <person name="Komaki H."/>
            <person name="Tamura T."/>
        </authorList>
    </citation>
    <scope>NUCLEOTIDE SEQUENCE [LARGE SCALE GENOMIC DNA]</scope>
    <source>
        <strain evidence="3">NBRC 13813</strain>
    </source>
</reference>
<organism evidence="2 3">
    <name type="scientific">Streptomyces asoensis</name>
    <dbReference type="NCBI Taxonomy" id="249586"/>
    <lineage>
        <taxon>Bacteria</taxon>
        <taxon>Bacillati</taxon>
        <taxon>Actinomycetota</taxon>
        <taxon>Actinomycetes</taxon>
        <taxon>Kitasatosporales</taxon>
        <taxon>Streptomycetaceae</taxon>
        <taxon>Streptomyces</taxon>
    </lineage>
</organism>